<dbReference type="CDD" id="cd18788">
    <property type="entry name" value="SF2_C_XPD"/>
    <property type="match status" value="1"/>
</dbReference>
<comment type="catalytic activity">
    <reaction evidence="20">
        <text>ATP + H2O = ADP + phosphate + H(+)</text>
        <dbReference type="Rhea" id="RHEA:13065"/>
        <dbReference type="ChEBI" id="CHEBI:15377"/>
        <dbReference type="ChEBI" id="CHEBI:15378"/>
        <dbReference type="ChEBI" id="CHEBI:30616"/>
        <dbReference type="ChEBI" id="CHEBI:43474"/>
        <dbReference type="ChEBI" id="CHEBI:456216"/>
        <dbReference type="EC" id="5.6.2.3"/>
    </reaction>
</comment>
<keyword evidence="6" id="KW-0479">Metal-binding</keyword>
<evidence type="ECO:0000256" key="5">
    <source>
        <dbReference type="ARBA" id="ARBA00022485"/>
    </source>
</evidence>
<evidence type="ECO:0000256" key="8">
    <source>
        <dbReference type="ARBA" id="ARBA00022763"/>
    </source>
</evidence>
<dbReference type="InterPro" id="IPR014013">
    <property type="entry name" value="Helic_SF1/SF2_ATP-bd_DinG/Rad3"/>
</dbReference>
<keyword evidence="5" id="KW-0004">4Fe-4S</keyword>
<dbReference type="NCBIfam" id="TIGR00604">
    <property type="entry name" value="rad3"/>
    <property type="match status" value="2"/>
</dbReference>
<evidence type="ECO:0000256" key="14">
    <source>
        <dbReference type="ARBA" id="ARBA00023125"/>
    </source>
</evidence>
<dbReference type="AlphaFoldDB" id="A0AAD5YMB4"/>
<comment type="similarity">
    <text evidence="4">Belongs to the helicase family. RAD3/XPD subfamily.</text>
</comment>
<dbReference type="PROSITE" id="PS51193">
    <property type="entry name" value="HELICASE_ATP_BIND_2"/>
    <property type="match status" value="1"/>
</dbReference>
<dbReference type="GO" id="GO:0003684">
    <property type="term" value="F:damaged DNA binding"/>
    <property type="evidence" value="ECO:0007669"/>
    <property type="project" value="TreeGrafter"/>
</dbReference>
<dbReference type="Gene3D" id="1.10.275.40">
    <property type="match status" value="1"/>
</dbReference>
<evidence type="ECO:0000313" key="24">
    <source>
        <dbReference type="EMBL" id="KAJ3561309.1"/>
    </source>
</evidence>
<evidence type="ECO:0000256" key="2">
    <source>
        <dbReference type="ARBA" id="ARBA00004123"/>
    </source>
</evidence>
<dbReference type="GO" id="GO:0043139">
    <property type="term" value="F:5'-3' DNA helicase activity"/>
    <property type="evidence" value="ECO:0007669"/>
    <property type="project" value="UniProtKB-EC"/>
</dbReference>
<feature type="domain" description="Helicase ATP-binding" evidence="23">
    <location>
        <begin position="396"/>
        <end position="787"/>
    </location>
</feature>
<evidence type="ECO:0000259" key="23">
    <source>
        <dbReference type="PROSITE" id="PS51193"/>
    </source>
</evidence>
<keyword evidence="14" id="KW-0238">DNA-binding</keyword>
<dbReference type="InterPro" id="IPR006555">
    <property type="entry name" value="ATP-dep_Helicase_C"/>
</dbReference>
<evidence type="ECO:0000313" key="25">
    <source>
        <dbReference type="Proteomes" id="UP001213000"/>
    </source>
</evidence>
<dbReference type="InterPro" id="IPR042493">
    <property type="entry name" value="XPD_DNA_FeS"/>
</dbReference>
<feature type="signal peptide" evidence="22">
    <location>
        <begin position="1"/>
        <end position="20"/>
    </location>
</feature>
<dbReference type="EC" id="5.6.2.3" evidence="19"/>
<keyword evidence="22" id="KW-0732">Signal</keyword>
<keyword evidence="12" id="KW-0408">Iron</keyword>
<evidence type="ECO:0000256" key="16">
    <source>
        <dbReference type="ARBA" id="ARBA00023235"/>
    </source>
</evidence>
<dbReference type="Proteomes" id="UP001213000">
    <property type="component" value="Unassembled WGS sequence"/>
</dbReference>
<dbReference type="GO" id="GO:0051539">
    <property type="term" value="F:4 iron, 4 sulfur cluster binding"/>
    <property type="evidence" value="ECO:0007669"/>
    <property type="project" value="UniProtKB-KW"/>
</dbReference>
<feature type="compositionally biased region" description="Acidic residues" evidence="21">
    <location>
        <begin position="1221"/>
        <end position="1238"/>
    </location>
</feature>
<comment type="subcellular location">
    <subcellularLocation>
        <location evidence="2">Nucleus</location>
    </subcellularLocation>
</comment>
<dbReference type="EMBL" id="JANIEX010001024">
    <property type="protein sequence ID" value="KAJ3561309.1"/>
    <property type="molecule type" value="Genomic_DNA"/>
</dbReference>
<evidence type="ECO:0000256" key="9">
    <source>
        <dbReference type="ARBA" id="ARBA00022801"/>
    </source>
</evidence>
<dbReference type="InterPro" id="IPR006554">
    <property type="entry name" value="Helicase-like_DEXD_c2"/>
</dbReference>
<evidence type="ECO:0000256" key="15">
    <source>
        <dbReference type="ARBA" id="ARBA00023204"/>
    </source>
</evidence>
<comment type="cofactor">
    <cofactor evidence="1">
        <name>[4Fe-4S] cluster</name>
        <dbReference type="ChEBI" id="CHEBI:49883"/>
    </cofactor>
</comment>
<dbReference type="GO" id="GO:0005524">
    <property type="term" value="F:ATP binding"/>
    <property type="evidence" value="ECO:0007669"/>
    <property type="project" value="UniProtKB-KW"/>
</dbReference>
<evidence type="ECO:0000256" key="21">
    <source>
        <dbReference type="SAM" id="MobiDB-lite"/>
    </source>
</evidence>
<reference evidence="24" key="1">
    <citation type="submission" date="2022-07" db="EMBL/GenBank/DDBJ databases">
        <title>Genome Sequence of Leucocoprinus birnbaumii.</title>
        <authorList>
            <person name="Buettner E."/>
        </authorList>
    </citation>
    <scope>NUCLEOTIDE SEQUENCE</scope>
    <source>
        <strain evidence="24">VT141</strain>
    </source>
</reference>
<protein>
    <recommendedName>
        <fullName evidence="19">DNA 5'-3' helicase</fullName>
        <ecNumber evidence="19">5.6.2.3</ecNumber>
    </recommendedName>
</protein>
<evidence type="ECO:0000256" key="20">
    <source>
        <dbReference type="ARBA" id="ARBA00048954"/>
    </source>
</evidence>
<feature type="compositionally biased region" description="Polar residues" evidence="21">
    <location>
        <begin position="529"/>
        <end position="551"/>
    </location>
</feature>
<feature type="chain" id="PRO_5042154095" description="DNA 5'-3' helicase" evidence="22">
    <location>
        <begin position="21"/>
        <end position="1248"/>
    </location>
</feature>
<gene>
    <name evidence="24" type="ORF">NP233_g10272</name>
</gene>
<sequence length="1248" mass="138704">MVALLRGLALLSLLSLTTLARSVTRATTNIASRNNNVAKDHFVSQQGEQLMVNGSQFRYIGTTAYWLASLNSDQDIDYTLGNISQAGFNVVRTWAFNDVEQIPENGTWFQLIQNGTLTINNGTNGLQKLDTVMNLAQKHGLYILLSLTNNWNPLPTDSINVTDPLSVFRFGKRDVTPGANQTRPRNTLSNDYGGMDAYVRNFGGPQDHDQFYTNETLIEAFKNYTAQIVTRYRDSPNVLAWELANDPRCNSSVPASPGCNPQNVTRWHADLAAHVKRLDPNHIVATGHQGFRCIDCPKLFPRVTAPAPRPSPAPGTRRSTAKPLTAERLLRERREAFKKSRAAAKRSTTEGGIRIRGRWVSTPTRRQQAQGLDPATNGAFGVDSDDIINIPDIGLSSFMLFPDQNSYGPNDPNLPPINNTINQGLDWIRAHAEAGRLFGKPVTLSGMGLVTQQNAPDFVPFNTTVAPFAADTNTGITPGEQQFATNAQASDAFSQWLGASVTAGIQGMIQYQWTQSGLQVVPGTVINSPTSPVDTQTPTSPVNTQTGTSPNDGYGTNDVGQVYFAMSTRNNLPEIEKALTELKRLMKYRESCAETEEEKAKERQYMGLGLTSRKNLCINPEVAKEKKGKVVDARCRDLTNSAVCEKGRADPGSVELCDWHENLGKLEPGSLLPPAIWTLADVLEYGKDKGICPYFAVRRMMPFVDVIIYSFHYLLDPKVAEQVSKEMSKDSIVVFDEAHNIDNVCIESLSIDLTRPMLDSAARSITKLGEKIEEIKTTDAAKLQDEYAKLVEGLQEADDTDADGFMANPVLPEDILKEAIPGNIRKAEHFVAFLKRFCAERLQSLIRTLELSRLDEHSSLQKVASFATLVSTYEKGFLLILEPFETDTATVPNPIFHFTCLDPSLAIKPVFERFSSVVITSGTISPLDMYPKMLQFTPVVQETYPMTLTRNAFLPLVITRGSDQVAISSRFEVRNDPAVVRNFGSILVEYSKIVPDGIVAFFPSYLYMESIVAAWNDMGILNEVWKNKLIFVETPDANETSIALENYRRACDNGRGAVLLSVARGKVSEGIDFDHNYGRAVIMFGVPYQYTESRILKARLEYLRDAYRIRESEFLGFDAMRNAAQCVGRVLRGKTDWGLMVFADKRFARGDKRAKLPRWINQYITETASNLSTDMAITLSKLFMRTISQNPNENQTGVSLWTLEDIEKAQAKQKAIALEQEQADGDNDDEDRYDDGGLDDQALMDLDL</sequence>
<evidence type="ECO:0000256" key="18">
    <source>
        <dbReference type="ARBA" id="ARBA00023295"/>
    </source>
</evidence>
<dbReference type="InterPro" id="IPR010614">
    <property type="entry name" value="RAD3-like_helicase_DEAD"/>
</dbReference>
<dbReference type="GO" id="GO:0045951">
    <property type="term" value="P:positive regulation of mitotic recombination"/>
    <property type="evidence" value="ECO:0007669"/>
    <property type="project" value="TreeGrafter"/>
</dbReference>
<dbReference type="Pfam" id="PF26410">
    <property type="entry name" value="GH5_mannosidase"/>
    <property type="match status" value="1"/>
</dbReference>
<evidence type="ECO:0000256" key="22">
    <source>
        <dbReference type="SAM" id="SignalP"/>
    </source>
</evidence>
<evidence type="ECO:0000256" key="12">
    <source>
        <dbReference type="ARBA" id="ARBA00023004"/>
    </source>
</evidence>
<accession>A0AAD5YMB4</accession>
<evidence type="ECO:0000256" key="1">
    <source>
        <dbReference type="ARBA" id="ARBA00001966"/>
    </source>
</evidence>
<evidence type="ECO:0000256" key="4">
    <source>
        <dbReference type="ARBA" id="ARBA00009146"/>
    </source>
</evidence>
<comment type="caution">
    <text evidence="24">The sequence shown here is derived from an EMBL/GenBank/DDBJ whole genome shotgun (WGS) entry which is preliminary data.</text>
</comment>
<keyword evidence="13" id="KW-0411">Iron-sulfur</keyword>
<evidence type="ECO:0000256" key="3">
    <source>
        <dbReference type="ARBA" id="ARBA00005641"/>
    </source>
</evidence>
<feature type="region of interest" description="Disordered" evidence="21">
    <location>
        <begin position="529"/>
        <end position="555"/>
    </location>
</feature>
<dbReference type="FunFam" id="3.40.50.300:FF:000135">
    <property type="entry name" value="DNA repair helicase RAD3, putative"/>
    <property type="match status" value="1"/>
</dbReference>
<evidence type="ECO:0000256" key="13">
    <source>
        <dbReference type="ARBA" id="ARBA00023014"/>
    </source>
</evidence>
<dbReference type="Pfam" id="PF13307">
    <property type="entry name" value="Helicase_C_2"/>
    <property type="match status" value="1"/>
</dbReference>
<dbReference type="GO" id="GO:0006366">
    <property type="term" value="P:transcription by RNA polymerase II"/>
    <property type="evidence" value="ECO:0007669"/>
    <property type="project" value="TreeGrafter"/>
</dbReference>
<dbReference type="PANTHER" id="PTHR11472:SF1">
    <property type="entry name" value="GENERAL TRANSCRIPTION AND DNA REPAIR FACTOR IIH HELICASE SUBUNIT XPD"/>
    <property type="match status" value="1"/>
</dbReference>
<keyword evidence="10" id="KW-0347">Helicase</keyword>
<dbReference type="FunFam" id="1.10.30.20:FF:000001">
    <property type="entry name" value="DNA repair helicase rad15"/>
    <property type="match status" value="1"/>
</dbReference>
<dbReference type="Gene3D" id="1.10.30.20">
    <property type="entry name" value="Bacterial XPD DNA helicase, FeS cluster domain"/>
    <property type="match status" value="1"/>
</dbReference>
<comment type="similarity">
    <text evidence="3">Belongs to the glycosyl hydrolase 5 (cellulase A) family.</text>
</comment>
<dbReference type="PRINTS" id="PR00852">
    <property type="entry name" value="XRODRMPGMNTD"/>
</dbReference>
<feature type="region of interest" description="Disordered" evidence="21">
    <location>
        <begin position="1214"/>
        <end position="1248"/>
    </location>
</feature>
<proteinExistence type="inferred from homology"/>
<evidence type="ECO:0000256" key="10">
    <source>
        <dbReference type="ARBA" id="ARBA00022806"/>
    </source>
</evidence>
<dbReference type="InterPro" id="IPR010643">
    <property type="entry name" value="HBB"/>
</dbReference>
<dbReference type="Gene3D" id="3.20.20.80">
    <property type="entry name" value="Glycosidases"/>
    <property type="match status" value="1"/>
</dbReference>
<evidence type="ECO:0000256" key="17">
    <source>
        <dbReference type="ARBA" id="ARBA00023242"/>
    </source>
</evidence>
<dbReference type="SUPFAM" id="SSF51445">
    <property type="entry name" value="(Trans)glycosidases"/>
    <property type="match status" value="1"/>
</dbReference>
<dbReference type="InterPro" id="IPR027417">
    <property type="entry name" value="P-loop_NTPase"/>
</dbReference>
<dbReference type="GO" id="GO:0046872">
    <property type="term" value="F:metal ion binding"/>
    <property type="evidence" value="ECO:0007669"/>
    <property type="project" value="UniProtKB-KW"/>
</dbReference>
<dbReference type="InterPro" id="IPR045028">
    <property type="entry name" value="DinG/Rad3-like"/>
</dbReference>
<keyword evidence="7" id="KW-0547">Nucleotide-binding</keyword>
<dbReference type="GO" id="GO:0004553">
    <property type="term" value="F:hydrolase activity, hydrolyzing O-glycosyl compounds"/>
    <property type="evidence" value="ECO:0007669"/>
    <property type="project" value="InterPro"/>
</dbReference>
<dbReference type="SMART" id="SM00488">
    <property type="entry name" value="DEXDc2"/>
    <property type="match status" value="1"/>
</dbReference>
<organism evidence="24 25">
    <name type="scientific">Leucocoprinus birnbaumii</name>
    <dbReference type="NCBI Taxonomy" id="56174"/>
    <lineage>
        <taxon>Eukaryota</taxon>
        <taxon>Fungi</taxon>
        <taxon>Dikarya</taxon>
        <taxon>Basidiomycota</taxon>
        <taxon>Agaricomycotina</taxon>
        <taxon>Agaricomycetes</taxon>
        <taxon>Agaricomycetidae</taxon>
        <taxon>Agaricales</taxon>
        <taxon>Agaricineae</taxon>
        <taxon>Agaricaceae</taxon>
        <taxon>Leucocoprinus</taxon>
    </lineage>
</organism>
<keyword evidence="16" id="KW-0413">Isomerase</keyword>
<dbReference type="Pfam" id="PF06777">
    <property type="entry name" value="HBB"/>
    <property type="match status" value="1"/>
</dbReference>
<dbReference type="InterPro" id="IPR001945">
    <property type="entry name" value="RAD3/XPD"/>
</dbReference>
<dbReference type="PANTHER" id="PTHR11472">
    <property type="entry name" value="DNA REPAIR DEAD HELICASE RAD3/XP-D SUBFAMILY MEMBER"/>
    <property type="match status" value="1"/>
</dbReference>
<keyword evidence="15" id="KW-0234">DNA repair</keyword>
<keyword evidence="25" id="KW-1185">Reference proteome</keyword>
<dbReference type="InterPro" id="IPR017853">
    <property type="entry name" value="GH"/>
</dbReference>
<evidence type="ECO:0000256" key="6">
    <source>
        <dbReference type="ARBA" id="ARBA00022723"/>
    </source>
</evidence>
<dbReference type="Gene3D" id="3.40.50.300">
    <property type="entry name" value="P-loop containing nucleotide triphosphate hydrolases"/>
    <property type="match status" value="2"/>
</dbReference>
<dbReference type="GO" id="GO:0000272">
    <property type="term" value="P:polysaccharide catabolic process"/>
    <property type="evidence" value="ECO:0007669"/>
    <property type="project" value="InterPro"/>
</dbReference>
<dbReference type="SMART" id="SM00491">
    <property type="entry name" value="HELICc2"/>
    <property type="match status" value="1"/>
</dbReference>
<evidence type="ECO:0000256" key="19">
    <source>
        <dbReference type="ARBA" id="ARBA00044969"/>
    </source>
</evidence>
<dbReference type="InterPro" id="IPR001547">
    <property type="entry name" value="Glyco_hydro_5"/>
</dbReference>
<dbReference type="InterPro" id="IPR002464">
    <property type="entry name" value="DNA/RNA_helicase_DEAH_CS"/>
</dbReference>
<dbReference type="GO" id="GO:0006289">
    <property type="term" value="P:nucleotide-excision repair"/>
    <property type="evidence" value="ECO:0007669"/>
    <property type="project" value="InterPro"/>
</dbReference>
<keyword evidence="9" id="KW-0378">Hydrolase</keyword>
<dbReference type="GO" id="GO:0000112">
    <property type="term" value="C:nucleotide-excision repair factor 3 complex"/>
    <property type="evidence" value="ECO:0007669"/>
    <property type="project" value="UniProtKB-ARBA"/>
</dbReference>
<keyword evidence="11" id="KW-0067">ATP-binding</keyword>
<name>A0AAD5YMB4_9AGAR</name>
<evidence type="ECO:0000256" key="7">
    <source>
        <dbReference type="ARBA" id="ARBA00022741"/>
    </source>
</evidence>
<keyword evidence="8" id="KW-0227">DNA damage</keyword>
<evidence type="ECO:0000256" key="11">
    <source>
        <dbReference type="ARBA" id="ARBA00022840"/>
    </source>
</evidence>
<dbReference type="GO" id="GO:0016818">
    <property type="term" value="F:hydrolase activity, acting on acid anhydrides, in phosphorus-containing anhydrides"/>
    <property type="evidence" value="ECO:0007669"/>
    <property type="project" value="InterPro"/>
</dbReference>
<dbReference type="PROSITE" id="PS00690">
    <property type="entry name" value="DEAH_ATP_HELICASE"/>
    <property type="match status" value="1"/>
</dbReference>
<dbReference type="Pfam" id="PF06733">
    <property type="entry name" value="DEAD_2"/>
    <property type="match status" value="1"/>
</dbReference>
<dbReference type="InterPro" id="IPR013020">
    <property type="entry name" value="Rad3/Chl1-like"/>
</dbReference>
<dbReference type="FunFam" id="3.40.50.300:FF:000128">
    <property type="entry name" value="Putative DNA repair helicase RAD3"/>
    <property type="match status" value="1"/>
</dbReference>
<keyword evidence="18" id="KW-0326">Glycosidase</keyword>
<keyword evidence="17" id="KW-0539">Nucleus</keyword>